<evidence type="ECO:0000256" key="1">
    <source>
        <dbReference type="SAM" id="Phobius"/>
    </source>
</evidence>
<evidence type="ECO:0000313" key="3">
    <source>
        <dbReference type="Proteomes" id="UP000270620"/>
    </source>
</evidence>
<accession>A0A3R9P0N7</accession>
<keyword evidence="1" id="KW-1133">Transmembrane helix</keyword>
<sequence>MKNDDIIVSERNRPFWQIVIASLCFTGAFAILLSFILQFFINNPILKLFAEQLFISFYLIPIAIGYSSQKRIYIDLKNSKLKPSYEIGPVKVGKWKTIKNYDYVSVFKQLLSDGNYTYQVNLWYNGNRHLELYERQNITDAFYVGFELSEQLNINLLNAVKQPYEWVNKDNWKEQLSKSP</sequence>
<organism evidence="2 3">
    <name type="scientific">Mangrovimonas spongiae</name>
    <dbReference type="NCBI Taxonomy" id="2494697"/>
    <lineage>
        <taxon>Bacteria</taxon>
        <taxon>Pseudomonadati</taxon>
        <taxon>Bacteroidota</taxon>
        <taxon>Flavobacteriia</taxon>
        <taxon>Flavobacteriales</taxon>
        <taxon>Flavobacteriaceae</taxon>
        <taxon>Mangrovimonas</taxon>
    </lineage>
</organism>
<keyword evidence="1" id="KW-0812">Transmembrane</keyword>
<dbReference type="EMBL" id="RWBG01000001">
    <property type="protein sequence ID" value="RSK41693.1"/>
    <property type="molecule type" value="Genomic_DNA"/>
</dbReference>
<feature type="transmembrane region" description="Helical" evidence="1">
    <location>
        <begin position="48"/>
        <end position="66"/>
    </location>
</feature>
<name>A0A3R9P0N7_9FLAO</name>
<keyword evidence="1" id="KW-0472">Membrane</keyword>
<dbReference type="Proteomes" id="UP000270620">
    <property type="component" value="Unassembled WGS sequence"/>
</dbReference>
<protein>
    <submittedName>
        <fullName evidence="2">Uncharacterized protein</fullName>
    </submittedName>
</protein>
<dbReference type="OrthoDB" id="1200950at2"/>
<dbReference type="RefSeq" id="WP_125466686.1">
    <property type="nucleotide sequence ID" value="NZ_RWBG01000001.1"/>
</dbReference>
<feature type="transmembrane region" description="Helical" evidence="1">
    <location>
        <begin position="15"/>
        <end position="41"/>
    </location>
</feature>
<keyword evidence="3" id="KW-1185">Reference proteome</keyword>
<comment type="caution">
    <text evidence="2">The sequence shown here is derived from an EMBL/GenBank/DDBJ whole genome shotgun (WGS) entry which is preliminary data.</text>
</comment>
<proteinExistence type="predicted"/>
<gene>
    <name evidence="2" type="ORF">EJA19_02105</name>
</gene>
<reference evidence="2 3" key="1">
    <citation type="submission" date="2018-12" db="EMBL/GenBank/DDBJ databases">
        <title>Mangrovimonas spongiae sp. nov., a novel member of the genus Mangrovimonas isolated from marine sponge.</title>
        <authorList>
            <person name="Zhuang L."/>
            <person name="Luo L."/>
        </authorList>
    </citation>
    <scope>NUCLEOTIDE SEQUENCE [LARGE SCALE GENOMIC DNA]</scope>
    <source>
        <strain evidence="2 3">HN-E26</strain>
    </source>
</reference>
<evidence type="ECO:0000313" key="2">
    <source>
        <dbReference type="EMBL" id="RSK41693.1"/>
    </source>
</evidence>
<dbReference type="AlphaFoldDB" id="A0A3R9P0N7"/>